<organism evidence="1 2">
    <name type="scientific">Xylaria bambusicola</name>
    <dbReference type="NCBI Taxonomy" id="326684"/>
    <lineage>
        <taxon>Eukaryota</taxon>
        <taxon>Fungi</taxon>
        <taxon>Dikarya</taxon>
        <taxon>Ascomycota</taxon>
        <taxon>Pezizomycotina</taxon>
        <taxon>Sordariomycetes</taxon>
        <taxon>Xylariomycetidae</taxon>
        <taxon>Xylariales</taxon>
        <taxon>Xylariaceae</taxon>
        <taxon>Xylaria</taxon>
    </lineage>
</organism>
<reference evidence="1 2" key="1">
    <citation type="submission" date="2023-10" db="EMBL/GenBank/DDBJ databases">
        <title>Draft genome sequence of Xylaria bambusicola isolate GMP-LS, the root and basal stem rot pathogen of sugarcane in Indonesia.</title>
        <authorList>
            <person name="Selvaraj P."/>
            <person name="Muralishankar V."/>
            <person name="Muruganantham S."/>
            <person name="Sp S."/>
            <person name="Haryani S."/>
            <person name="Lau K.J.X."/>
            <person name="Naqvi N.I."/>
        </authorList>
    </citation>
    <scope>NUCLEOTIDE SEQUENCE [LARGE SCALE GENOMIC DNA]</scope>
    <source>
        <strain evidence="1">GMP-LS</strain>
    </source>
</reference>
<proteinExistence type="predicted"/>
<name>A0AAN7V254_9PEZI</name>
<evidence type="ECO:0000313" key="1">
    <source>
        <dbReference type="EMBL" id="KAK5633169.1"/>
    </source>
</evidence>
<evidence type="ECO:0000313" key="2">
    <source>
        <dbReference type="Proteomes" id="UP001305414"/>
    </source>
</evidence>
<dbReference type="EMBL" id="JAWHQM010000030">
    <property type="protein sequence ID" value="KAK5633169.1"/>
    <property type="molecule type" value="Genomic_DNA"/>
</dbReference>
<keyword evidence="2" id="KW-1185">Reference proteome</keyword>
<comment type="caution">
    <text evidence="1">The sequence shown here is derived from an EMBL/GenBank/DDBJ whole genome shotgun (WGS) entry which is preliminary data.</text>
</comment>
<dbReference type="Proteomes" id="UP001305414">
    <property type="component" value="Unassembled WGS sequence"/>
</dbReference>
<accession>A0AAN7V254</accession>
<dbReference type="AlphaFoldDB" id="A0AAN7V254"/>
<protein>
    <submittedName>
        <fullName evidence="1">Uncharacterized protein</fullName>
    </submittedName>
</protein>
<sequence>MIYELQQRLNMDPTLNQVSLAGIDPGAMGSGLQRHALWVIRVLVLQKVYPAVRWLALNGLVRNLQKSAAQVIHAAARVDSEGKAPKHAYYFDDAAMETSTEAQDIEKRNWVWQQSIEYTQLSQEETALRKWK</sequence>
<gene>
    <name evidence="1" type="ORF">RRF57_008883</name>
</gene>